<dbReference type="PANTHER" id="PTHR21015">
    <property type="entry name" value="UDP-N-ACETYLGLUCOSAMINE--N-ACETYLMURAMYL-(PENTAPEPTIDE) PYROPHOSPHORYL-UNDECAPRENOL N-ACETYLGLUCOSAMINE TRANSFERASE 1"/>
    <property type="match status" value="1"/>
</dbReference>
<feature type="binding site" evidence="10">
    <location>
        <position position="303"/>
    </location>
    <ligand>
        <name>UDP-N-acetyl-alpha-D-glucosamine</name>
        <dbReference type="ChEBI" id="CHEBI:57705"/>
    </ligand>
</feature>
<evidence type="ECO:0000256" key="2">
    <source>
        <dbReference type="ARBA" id="ARBA00022618"/>
    </source>
</evidence>
<dbReference type="GO" id="GO:0051301">
    <property type="term" value="P:cell division"/>
    <property type="evidence" value="ECO:0007669"/>
    <property type="project" value="UniProtKB-KW"/>
</dbReference>
<keyword evidence="4 10" id="KW-0808">Transferase</keyword>
<feature type="domain" description="Glycosyltransferase family 28 N-terminal" evidence="12">
    <location>
        <begin position="9"/>
        <end position="146"/>
    </location>
</feature>
<organism evidence="14 15">
    <name type="scientific">Heliophilum fasciatum</name>
    <dbReference type="NCBI Taxonomy" id="35700"/>
    <lineage>
        <taxon>Bacteria</taxon>
        <taxon>Bacillati</taxon>
        <taxon>Bacillota</taxon>
        <taxon>Clostridia</taxon>
        <taxon>Eubacteriales</taxon>
        <taxon>Heliobacteriaceae</taxon>
        <taxon>Heliophilum</taxon>
    </lineage>
</organism>
<keyword evidence="3 10" id="KW-0328">Glycosyltransferase</keyword>
<accession>A0A4R2RF06</accession>
<dbReference type="InterPro" id="IPR004276">
    <property type="entry name" value="GlycoTrans_28_N"/>
</dbReference>
<dbReference type="Pfam" id="PF04101">
    <property type="entry name" value="Glyco_tran_28_C"/>
    <property type="match status" value="1"/>
</dbReference>
<evidence type="ECO:0000256" key="11">
    <source>
        <dbReference type="SAM" id="Phobius"/>
    </source>
</evidence>
<dbReference type="GO" id="GO:0050511">
    <property type="term" value="F:undecaprenyldiphospho-muramoylpentapeptide beta-N-acetylglucosaminyltransferase activity"/>
    <property type="evidence" value="ECO:0007669"/>
    <property type="project" value="UniProtKB-UniRule"/>
</dbReference>
<feature type="transmembrane region" description="Helical" evidence="11">
    <location>
        <begin position="101"/>
        <end position="126"/>
    </location>
</feature>
<feature type="binding site" evidence="10">
    <location>
        <position position="171"/>
    </location>
    <ligand>
        <name>UDP-N-acetyl-alpha-D-glucosamine</name>
        <dbReference type="ChEBI" id="CHEBI:57705"/>
    </ligand>
</feature>
<keyword evidence="2 10" id="KW-0132">Cell division</keyword>
<keyword evidence="1 10" id="KW-1003">Cell membrane</keyword>
<dbReference type="EC" id="2.4.1.227" evidence="10"/>
<reference evidence="14 15" key="1">
    <citation type="submission" date="2019-03" db="EMBL/GenBank/DDBJ databases">
        <title>Genomic Encyclopedia of Type Strains, Phase IV (KMG-IV): sequencing the most valuable type-strain genomes for metagenomic binning, comparative biology and taxonomic classification.</title>
        <authorList>
            <person name="Goeker M."/>
        </authorList>
    </citation>
    <scope>NUCLEOTIDE SEQUENCE [LARGE SCALE GENOMIC DNA]</scope>
    <source>
        <strain evidence="14 15">DSM 11170</strain>
    </source>
</reference>
<dbReference type="HAMAP" id="MF_00033">
    <property type="entry name" value="MurG"/>
    <property type="match status" value="1"/>
</dbReference>
<comment type="function">
    <text evidence="10">Cell wall formation. Catalyzes the transfer of a GlcNAc subunit on undecaprenyl-pyrophosphoryl-MurNAc-pentapeptide (lipid intermediate I) to form undecaprenyl-pyrophosphoryl-MurNAc-(pentapeptide)GlcNAc (lipid intermediate II).</text>
</comment>
<dbReference type="PANTHER" id="PTHR21015:SF22">
    <property type="entry name" value="GLYCOSYLTRANSFERASE"/>
    <property type="match status" value="1"/>
</dbReference>
<dbReference type="Pfam" id="PF03033">
    <property type="entry name" value="Glyco_transf_28"/>
    <property type="match status" value="1"/>
</dbReference>
<comment type="subcellular location">
    <subcellularLocation>
        <location evidence="10">Cell membrane</location>
        <topology evidence="10">Peripheral membrane protein</topology>
        <orientation evidence="10">Cytoplasmic side</orientation>
    </subcellularLocation>
</comment>
<protein>
    <recommendedName>
        <fullName evidence="10">UDP-N-acetylglucosamine--N-acetylmuramyl-(pentapeptide) pyrophosphoryl-undecaprenol N-acetylglucosamine transferase</fullName>
        <ecNumber evidence="10">2.4.1.227</ecNumber>
    </recommendedName>
    <alternativeName>
        <fullName evidence="10">Undecaprenyl-PP-MurNAc-pentapeptide-UDPGlcNAc GlcNAc transferase</fullName>
    </alternativeName>
</protein>
<dbReference type="GO" id="GO:0005886">
    <property type="term" value="C:plasma membrane"/>
    <property type="evidence" value="ECO:0007669"/>
    <property type="project" value="UniProtKB-SubCell"/>
</dbReference>
<evidence type="ECO:0000256" key="7">
    <source>
        <dbReference type="ARBA" id="ARBA00023136"/>
    </source>
</evidence>
<dbReference type="InterPro" id="IPR006009">
    <property type="entry name" value="GlcNAc_MurG"/>
</dbReference>
<dbReference type="GO" id="GO:0008360">
    <property type="term" value="P:regulation of cell shape"/>
    <property type="evidence" value="ECO:0007669"/>
    <property type="project" value="UniProtKB-KW"/>
</dbReference>
<dbReference type="Gene3D" id="3.40.50.2000">
    <property type="entry name" value="Glycogen Phosphorylase B"/>
    <property type="match status" value="2"/>
</dbReference>
<keyword evidence="11" id="KW-1133">Transmembrane helix</keyword>
<dbReference type="UniPathway" id="UPA00219"/>
<comment type="pathway">
    <text evidence="10">Cell wall biogenesis; peptidoglycan biosynthesis.</text>
</comment>
<feature type="binding site" evidence="10">
    <location>
        <position position="130"/>
    </location>
    <ligand>
        <name>UDP-N-acetyl-alpha-D-glucosamine</name>
        <dbReference type="ChEBI" id="CHEBI:57705"/>
    </ligand>
</feature>
<sequence length="373" mass="40325">MRQPKVKTFVITGGGTGGHIYPALAIARGLTERYPGCRIEYVGGYHGLETSIVPRAGLPLTKIHCRGLERRISWQAVRALGETAWGLSEALWLLRRRRPDLVIGTGGFVALPVVMAATMLGIPAVIHEQNAYPGITNRLLASRVALVMLTFAEAAKRLKARRTVLTGLPVRTEIMTAERQAGRRFFQLPEKGQVILTVGGSRGAQRLNEAMPVVAQALASLPDAYLVHVTGEPHLASVQAAYRQVGMDESRLRILPYLERMEQALAACDLCIGRAGAAFLAELTVRGLPSILIPYPFAAENHQEANARSLVDAGAARMIVDRELTGETLTPLVLELLREPATLTAMGQAALTLGKPTALTSIIDEIDQLLQKG</sequence>
<comment type="caution">
    <text evidence="10">Lacks conserved residue(s) required for the propagation of feature annotation.</text>
</comment>
<proteinExistence type="inferred from homology"/>
<dbReference type="GO" id="GO:0009252">
    <property type="term" value="P:peptidoglycan biosynthetic process"/>
    <property type="evidence" value="ECO:0007669"/>
    <property type="project" value="UniProtKB-UniRule"/>
</dbReference>
<comment type="caution">
    <text evidence="14">The sequence shown here is derived from an EMBL/GenBank/DDBJ whole genome shotgun (WGS) entry which is preliminary data.</text>
</comment>
<dbReference type="Proteomes" id="UP000294813">
    <property type="component" value="Unassembled WGS sequence"/>
</dbReference>
<evidence type="ECO:0000256" key="4">
    <source>
        <dbReference type="ARBA" id="ARBA00022679"/>
    </source>
</evidence>
<dbReference type="InterPro" id="IPR007235">
    <property type="entry name" value="Glyco_trans_28_C"/>
</dbReference>
<dbReference type="AlphaFoldDB" id="A0A4R2RF06"/>
<dbReference type="SUPFAM" id="SSF53756">
    <property type="entry name" value="UDP-Glycosyltransferase/glycogen phosphorylase"/>
    <property type="match status" value="1"/>
</dbReference>
<evidence type="ECO:0000259" key="13">
    <source>
        <dbReference type="Pfam" id="PF04101"/>
    </source>
</evidence>
<keyword evidence="8 10" id="KW-0131">Cell cycle</keyword>
<evidence type="ECO:0000256" key="5">
    <source>
        <dbReference type="ARBA" id="ARBA00022960"/>
    </source>
</evidence>
<keyword evidence="6 10" id="KW-0573">Peptidoglycan synthesis</keyword>
<comment type="catalytic activity">
    <reaction evidence="10">
        <text>di-trans,octa-cis-undecaprenyl diphospho-N-acetyl-alpha-D-muramoyl-L-alanyl-D-glutamyl-meso-2,6-diaminopimeloyl-D-alanyl-D-alanine + UDP-N-acetyl-alpha-D-glucosamine = di-trans,octa-cis-undecaprenyl diphospho-[N-acetyl-alpha-D-glucosaminyl-(1-&gt;4)]-N-acetyl-alpha-D-muramoyl-L-alanyl-D-glutamyl-meso-2,6-diaminopimeloyl-D-alanyl-D-alanine + UDP + H(+)</text>
        <dbReference type="Rhea" id="RHEA:31227"/>
        <dbReference type="ChEBI" id="CHEBI:15378"/>
        <dbReference type="ChEBI" id="CHEBI:57705"/>
        <dbReference type="ChEBI" id="CHEBI:58223"/>
        <dbReference type="ChEBI" id="CHEBI:61387"/>
        <dbReference type="ChEBI" id="CHEBI:61388"/>
        <dbReference type="EC" id="2.4.1.227"/>
    </reaction>
</comment>
<evidence type="ECO:0000256" key="6">
    <source>
        <dbReference type="ARBA" id="ARBA00022984"/>
    </source>
</evidence>
<dbReference type="GO" id="GO:0005975">
    <property type="term" value="P:carbohydrate metabolic process"/>
    <property type="evidence" value="ECO:0007669"/>
    <property type="project" value="InterPro"/>
</dbReference>
<dbReference type="OrthoDB" id="9808936at2"/>
<dbReference type="CDD" id="cd03785">
    <property type="entry name" value="GT28_MurG"/>
    <property type="match status" value="1"/>
</dbReference>
<dbReference type="RefSeq" id="WP_131920067.1">
    <property type="nucleotide sequence ID" value="NZ_JAOQNU010000023.1"/>
</dbReference>
<evidence type="ECO:0000313" key="15">
    <source>
        <dbReference type="Proteomes" id="UP000294813"/>
    </source>
</evidence>
<evidence type="ECO:0000256" key="8">
    <source>
        <dbReference type="ARBA" id="ARBA00023306"/>
    </source>
</evidence>
<comment type="similarity">
    <text evidence="10">Belongs to the glycosyltransferase 28 family. MurG subfamily.</text>
</comment>
<evidence type="ECO:0000256" key="10">
    <source>
        <dbReference type="HAMAP-Rule" id="MF_00033"/>
    </source>
</evidence>
<evidence type="ECO:0000259" key="12">
    <source>
        <dbReference type="Pfam" id="PF03033"/>
    </source>
</evidence>
<keyword evidence="7 10" id="KW-0472">Membrane</keyword>
<feature type="domain" description="Glycosyl transferase family 28 C-terminal" evidence="13">
    <location>
        <begin position="194"/>
        <end position="354"/>
    </location>
</feature>
<evidence type="ECO:0000256" key="1">
    <source>
        <dbReference type="ARBA" id="ARBA00022475"/>
    </source>
</evidence>
<evidence type="ECO:0000256" key="3">
    <source>
        <dbReference type="ARBA" id="ARBA00022676"/>
    </source>
</evidence>
<keyword evidence="15" id="KW-1185">Reference proteome</keyword>
<name>A0A4R2RF06_9FIRM</name>
<dbReference type="EMBL" id="SLXT01000023">
    <property type="protein sequence ID" value="TCP62132.1"/>
    <property type="molecule type" value="Genomic_DNA"/>
</dbReference>
<keyword evidence="9 10" id="KW-0961">Cell wall biogenesis/degradation</keyword>
<keyword evidence="5 10" id="KW-0133">Cell shape</keyword>
<feature type="binding site" evidence="10">
    <location>
        <position position="201"/>
    </location>
    <ligand>
        <name>UDP-N-acetyl-alpha-D-glucosamine</name>
        <dbReference type="ChEBI" id="CHEBI:57705"/>
    </ligand>
</feature>
<evidence type="ECO:0000256" key="9">
    <source>
        <dbReference type="ARBA" id="ARBA00023316"/>
    </source>
</evidence>
<dbReference type="GO" id="GO:0071555">
    <property type="term" value="P:cell wall organization"/>
    <property type="evidence" value="ECO:0007669"/>
    <property type="project" value="UniProtKB-KW"/>
</dbReference>
<keyword evidence="11" id="KW-0812">Transmembrane</keyword>
<dbReference type="NCBIfam" id="TIGR01133">
    <property type="entry name" value="murG"/>
    <property type="match status" value="1"/>
</dbReference>
<gene>
    <name evidence="10" type="primary">murG</name>
    <name evidence="14" type="ORF">EDD73_12339</name>
</gene>
<feature type="binding site" evidence="10">
    <location>
        <begin position="16"/>
        <end position="18"/>
    </location>
    <ligand>
        <name>UDP-N-acetyl-alpha-D-glucosamine</name>
        <dbReference type="ChEBI" id="CHEBI:57705"/>
    </ligand>
</feature>
<dbReference type="GO" id="GO:0051991">
    <property type="term" value="F:UDP-N-acetyl-D-glucosamine:N-acetylmuramoyl-L-alanyl-D-glutamyl-meso-2,6-diaminopimelyl-D-alanyl-D-alanine-diphosphoundecaprenol 4-beta-N-acetylglucosaminlytransferase activity"/>
    <property type="evidence" value="ECO:0007669"/>
    <property type="project" value="RHEA"/>
</dbReference>
<evidence type="ECO:0000313" key="14">
    <source>
        <dbReference type="EMBL" id="TCP62132.1"/>
    </source>
</evidence>